<gene>
    <name evidence="3" type="ORF">M2272_001573</name>
</gene>
<dbReference type="SUPFAM" id="SSF54637">
    <property type="entry name" value="Thioesterase/thiol ester dehydrase-isomerase"/>
    <property type="match status" value="1"/>
</dbReference>
<dbReference type="Proteomes" id="UP001160130">
    <property type="component" value="Unassembled WGS sequence"/>
</dbReference>
<dbReference type="Pfam" id="PF03061">
    <property type="entry name" value="4HBT"/>
    <property type="match status" value="1"/>
</dbReference>
<keyword evidence="4" id="KW-1185">Reference proteome</keyword>
<sequence>MTEIVHRRYVSYADAHYAGGLVDGAYVMRIFGEVATELSIVTEGDEGLLAGYEEVDFHEPVLAGDLLEVTGRITSVGRRSRRLELQAHVTSRSDHTARESGAVQLAEKLLVTTAVAVLVVPGTEKGAEK</sequence>
<dbReference type="GO" id="GO:0047459">
    <property type="term" value="F:3-aminobutyryl-CoA ammonia-lyase activity"/>
    <property type="evidence" value="ECO:0007669"/>
    <property type="project" value="UniProtKB-EC"/>
</dbReference>
<keyword evidence="3" id="KW-0456">Lyase</keyword>
<proteinExistence type="predicted"/>
<comment type="caution">
    <text evidence="3">The sequence shown here is derived from an EMBL/GenBank/DDBJ whole genome shotgun (WGS) entry which is preliminary data.</text>
</comment>
<dbReference type="EC" id="4.3.1.14" evidence="3"/>
<dbReference type="Gene3D" id="3.10.129.10">
    <property type="entry name" value="Hotdog Thioesterase"/>
    <property type="match status" value="1"/>
</dbReference>
<dbReference type="InterPro" id="IPR006683">
    <property type="entry name" value="Thioestr_dom"/>
</dbReference>
<evidence type="ECO:0000259" key="2">
    <source>
        <dbReference type="PROSITE" id="PS51770"/>
    </source>
</evidence>
<evidence type="ECO:0000256" key="1">
    <source>
        <dbReference type="PROSITE-ProRule" id="PRU01106"/>
    </source>
</evidence>
<organism evidence="3 4">
    <name type="scientific">Mycolicibacterium frederiksbergense</name>
    <dbReference type="NCBI Taxonomy" id="117567"/>
    <lineage>
        <taxon>Bacteria</taxon>
        <taxon>Bacillati</taxon>
        <taxon>Actinomycetota</taxon>
        <taxon>Actinomycetes</taxon>
        <taxon>Mycobacteriales</taxon>
        <taxon>Mycobacteriaceae</taxon>
        <taxon>Mycolicibacterium</taxon>
    </lineage>
</organism>
<dbReference type="InterPro" id="IPR029069">
    <property type="entry name" value="HotDog_dom_sf"/>
</dbReference>
<protein>
    <submittedName>
        <fullName evidence="3">3-aminobutyryl-CoA ammonia-lyase</fullName>
        <ecNumber evidence="3">4.3.1.14</ecNumber>
    </submittedName>
</protein>
<name>A0ABT6KW92_9MYCO</name>
<evidence type="ECO:0000313" key="4">
    <source>
        <dbReference type="Proteomes" id="UP001160130"/>
    </source>
</evidence>
<dbReference type="PROSITE" id="PS51770">
    <property type="entry name" value="HOTDOG_ACOT"/>
    <property type="match status" value="1"/>
</dbReference>
<reference evidence="3 4" key="1">
    <citation type="submission" date="2023-04" db="EMBL/GenBank/DDBJ databases">
        <title>Forest soil microbial communities from Buena Vista Peninsula, Colon Province, Panama.</title>
        <authorList>
            <person name="Bouskill N."/>
        </authorList>
    </citation>
    <scope>NUCLEOTIDE SEQUENCE [LARGE SCALE GENOMIC DNA]</scope>
    <source>
        <strain evidence="3 4">AC80</strain>
    </source>
</reference>
<dbReference type="RefSeq" id="WP_280831582.1">
    <property type="nucleotide sequence ID" value="NZ_JARXVE010000002.1"/>
</dbReference>
<keyword evidence="1" id="KW-0378">Hydrolase</keyword>
<evidence type="ECO:0000313" key="3">
    <source>
        <dbReference type="EMBL" id="MDH6194944.1"/>
    </source>
</evidence>
<accession>A0ABT6KW92</accession>
<feature type="domain" description="HotDog ACOT-type" evidence="2">
    <location>
        <begin position="1"/>
        <end position="124"/>
    </location>
</feature>
<dbReference type="EMBL" id="JARXVE010000002">
    <property type="protein sequence ID" value="MDH6194944.1"/>
    <property type="molecule type" value="Genomic_DNA"/>
</dbReference>
<dbReference type="InterPro" id="IPR033120">
    <property type="entry name" value="HOTDOG_ACOT"/>
</dbReference>